<evidence type="ECO:0000313" key="3">
    <source>
        <dbReference type="EMBL" id="EGQ80066.1"/>
    </source>
</evidence>
<dbReference type="GO" id="GO:0071972">
    <property type="term" value="F:peptidoglycan L,D-transpeptidase activity"/>
    <property type="evidence" value="ECO:0007669"/>
    <property type="project" value="TreeGrafter"/>
</dbReference>
<feature type="domain" description="Penicillin-binding protein transpeptidase" evidence="2">
    <location>
        <begin position="1"/>
        <end position="124"/>
    </location>
</feature>
<feature type="compositionally biased region" description="Low complexity" evidence="1">
    <location>
        <begin position="181"/>
        <end position="190"/>
    </location>
</feature>
<dbReference type="EMBL" id="AFQD01000143">
    <property type="protein sequence ID" value="EGQ80066.1"/>
    <property type="molecule type" value="Genomic_DNA"/>
</dbReference>
<evidence type="ECO:0000313" key="4">
    <source>
        <dbReference type="Proteomes" id="UP000005392"/>
    </source>
</evidence>
<feature type="compositionally biased region" description="Low complexity" evidence="1">
    <location>
        <begin position="155"/>
        <end position="165"/>
    </location>
</feature>
<protein>
    <submittedName>
        <fullName evidence="3">Cell division protein FtsI/penicillin-binding protein</fullName>
    </submittedName>
</protein>
<keyword evidence="4" id="KW-1185">Reference proteome</keyword>
<dbReference type="Pfam" id="PF00905">
    <property type="entry name" value="Transpeptidase"/>
    <property type="match status" value="1"/>
</dbReference>
<dbReference type="GO" id="GO:0051301">
    <property type="term" value="P:cell division"/>
    <property type="evidence" value="ECO:0007669"/>
    <property type="project" value="UniProtKB-KW"/>
</dbReference>
<evidence type="ECO:0000256" key="1">
    <source>
        <dbReference type="SAM" id="MobiDB-lite"/>
    </source>
</evidence>
<dbReference type="InterPro" id="IPR050515">
    <property type="entry name" value="Beta-lactam/transpept"/>
</dbReference>
<sequence>MANKGWAYEPHVVSKIEDLQTGKIETVTTQKTVIEDYPKSYYDIINDALIATVDQNNGTTRIMRNPYVKVAAKSGSAQNPHSKLTHAWVAGYFPADKEPEVVFVCLLEGAGGGGVMAGGMAKRFLDKYLEVEKGIVPVQNTPHTEPKNTNSTIQTNGNQENESSGEGIGEERENEERETGETTTVEEQQN</sequence>
<dbReference type="GO" id="GO:0008658">
    <property type="term" value="F:penicillin binding"/>
    <property type="evidence" value="ECO:0007669"/>
    <property type="project" value="InterPro"/>
</dbReference>
<feature type="compositionally biased region" description="Basic and acidic residues" evidence="1">
    <location>
        <begin position="169"/>
        <end position="180"/>
    </location>
</feature>
<dbReference type="InterPro" id="IPR001460">
    <property type="entry name" value="PCN-bd_Tpept"/>
</dbReference>
<name>F9ELV0_9FUSO</name>
<dbReference type="PATRIC" id="fig|997347.4.peg.844"/>
<feature type="compositionally biased region" description="Polar residues" evidence="1">
    <location>
        <begin position="138"/>
        <end position="154"/>
    </location>
</feature>
<dbReference type="SUPFAM" id="SSF56601">
    <property type="entry name" value="beta-lactamase/transpeptidase-like"/>
    <property type="match status" value="1"/>
</dbReference>
<dbReference type="GO" id="GO:0005886">
    <property type="term" value="C:plasma membrane"/>
    <property type="evidence" value="ECO:0007669"/>
    <property type="project" value="TreeGrafter"/>
</dbReference>
<dbReference type="PANTHER" id="PTHR30627">
    <property type="entry name" value="PEPTIDOGLYCAN D,D-TRANSPEPTIDASE"/>
    <property type="match status" value="1"/>
</dbReference>
<accession>F9ELV0</accession>
<gene>
    <name evidence="3" type="ORF">HMPREF9094_0905</name>
</gene>
<proteinExistence type="predicted"/>
<dbReference type="GO" id="GO:0071555">
    <property type="term" value="P:cell wall organization"/>
    <property type="evidence" value="ECO:0007669"/>
    <property type="project" value="TreeGrafter"/>
</dbReference>
<keyword evidence="3" id="KW-0131">Cell cycle</keyword>
<keyword evidence="3" id="KW-0132">Cell division</keyword>
<dbReference type="Proteomes" id="UP000005392">
    <property type="component" value="Unassembled WGS sequence"/>
</dbReference>
<feature type="region of interest" description="Disordered" evidence="1">
    <location>
        <begin position="137"/>
        <end position="190"/>
    </location>
</feature>
<dbReference type="PANTHER" id="PTHR30627:SF2">
    <property type="entry name" value="PEPTIDOGLYCAN D,D-TRANSPEPTIDASE MRDA"/>
    <property type="match status" value="1"/>
</dbReference>
<dbReference type="InterPro" id="IPR012338">
    <property type="entry name" value="Beta-lactam/transpept-like"/>
</dbReference>
<reference evidence="3 4" key="1">
    <citation type="submission" date="2011-05" db="EMBL/GenBank/DDBJ databases">
        <authorList>
            <person name="Muzny D."/>
            <person name="Qin X."/>
            <person name="Deng J."/>
            <person name="Jiang H."/>
            <person name="Liu Y."/>
            <person name="Qu J."/>
            <person name="Song X.-Z."/>
            <person name="Zhang L."/>
            <person name="Thornton R."/>
            <person name="Coyle M."/>
            <person name="Francisco L."/>
            <person name="Jackson L."/>
            <person name="Javaid M."/>
            <person name="Korchina V."/>
            <person name="Kovar C."/>
            <person name="Mata R."/>
            <person name="Mathew T."/>
            <person name="Ngo R."/>
            <person name="Nguyen L."/>
            <person name="Nguyen N."/>
            <person name="Okwuonu G."/>
            <person name="Ongeri F."/>
            <person name="Pham C."/>
            <person name="Simmons D."/>
            <person name="Wilczek-Boney K."/>
            <person name="Hale W."/>
            <person name="Jakkamsetti A."/>
            <person name="Pham P."/>
            <person name="Ruth R."/>
            <person name="San Lucas F."/>
            <person name="Warren J."/>
            <person name="Zhang J."/>
            <person name="Zhao Z."/>
            <person name="Zhou C."/>
            <person name="Zhu D."/>
            <person name="Lee S."/>
            <person name="Bess C."/>
            <person name="Blankenburg K."/>
            <person name="Forbes L."/>
            <person name="Fu Q."/>
            <person name="Gubbala S."/>
            <person name="Hirani K."/>
            <person name="Jayaseelan J.C."/>
            <person name="Lara F."/>
            <person name="Munidasa M."/>
            <person name="Palculict T."/>
            <person name="Patil S."/>
            <person name="Pu L.-L."/>
            <person name="Saada N."/>
            <person name="Tang L."/>
            <person name="Weissenberger G."/>
            <person name="Zhu Y."/>
            <person name="Hemphill L."/>
            <person name="Shang Y."/>
            <person name="Youmans B."/>
            <person name="Ayvaz T."/>
            <person name="Ross M."/>
            <person name="Santibanez J."/>
            <person name="Aqrawi P."/>
            <person name="Gross S."/>
            <person name="Joshi V."/>
            <person name="Fowler G."/>
            <person name="Nazareth L."/>
            <person name="Reid J."/>
            <person name="Worley K."/>
            <person name="Petrosino J."/>
            <person name="Highlander S."/>
            <person name="Gibbs R."/>
        </authorList>
    </citation>
    <scope>NUCLEOTIDE SEQUENCE [LARGE SCALE GENOMIC DNA]</scope>
    <source>
        <strain evidence="3 4">ATCC 51191</strain>
    </source>
</reference>
<dbReference type="HOGENOM" id="CLU_1426099_0_0_0"/>
<evidence type="ECO:0000259" key="2">
    <source>
        <dbReference type="Pfam" id="PF00905"/>
    </source>
</evidence>
<dbReference type="Gene3D" id="3.40.710.10">
    <property type="entry name" value="DD-peptidase/beta-lactamase superfamily"/>
    <property type="match status" value="1"/>
</dbReference>
<comment type="caution">
    <text evidence="3">The sequence shown here is derived from an EMBL/GenBank/DDBJ whole genome shotgun (WGS) entry which is preliminary data.</text>
</comment>
<dbReference type="AlphaFoldDB" id="F9ELV0"/>
<organism evidence="3 4">
    <name type="scientific">Fusobacterium animalis ATCC 51191</name>
    <dbReference type="NCBI Taxonomy" id="997347"/>
    <lineage>
        <taxon>Bacteria</taxon>
        <taxon>Fusobacteriati</taxon>
        <taxon>Fusobacteriota</taxon>
        <taxon>Fusobacteriia</taxon>
        <taxon>Fusobacteriales</taxon>
        <taxon>Fusobacteriaceae</taxon>
        <taxon>Fusobacterium</taxon>
    </lineage>
</organism>